<dbReference type="InterPro" id="IPR013079">
    <property type="entry name" value="6Phosfructo_kin"/>
</dbReference>
<dbReference type="PANTHER" id="PTHR10606">
    <property type="entry name" value="6-PHOSPHOFRUCTO-2-KINASE/FRUCTOSE-2,6-BISPHOSPHATASE"/>
    <property type="match status" value="1"/>
</dbReference>
<keyword evidence="5" id="KW-1185">Reference proteome</keyword>
<protein>
    <recommendedName>
        <fullName evidence="3">6-phosphofructo-2-kinase domain-containing protein</fullName>
    </recommendedName>
</protein>
<dbReference type="GO" id="GO:0004331">
    <property type="term" value="F:fructose-2,6-bisphosphate 2-phosphatase activity"/>
    <property type="evidence" value="ECO:0007669"/>
    <property type="project" value="TreeGrafter"/>
</dbReference>
<evidence type="ECO:0000256" key="2">
    <source>
        <dbReference type="ARBA" id="ARBA00022840"/>
    </source>
</evidence>
<dbReference type="EMBL" id="PUHR01000026">
    <property type="protein sequence ID" value="KAG0670212.1"/>
    <property type="molecule type" value="Genomic_DNA"/>
</dbReference>
<dbReference type="InterPro" id="IPR003094">
    <property type="entry name" value="6Pfruct_kin"/>
</dbReference>
<dbReference type="Gene3D" id="3.40.50.300">
    <property type="entry name" value="P-loop containing nucleotide triphosphate hydrolases"/>
    <property type="match status" value="1"/>
</dbReference>
<sequence length="367" mass="42483">MTNEITTVGSELQLSATTSRRINSSLESLFSHPISTSSHPNDEYESLMHKLTSMSSTRDVSKYMIILIGLPAAGKSTVSGHLIKFLKETNTTLNIRCQMFNAGDVRRKEKTLQIAQDETEDIFDPKNSDRREEFAKVAFNSALDALNNDKCDISIFDATNSTKQRRKYLFNELRSFNHSLNSKFVISPIVMHITCSDKKFVRYNVHHKAFNADYFDKQYESSIKDFARRLTHYYTQFVPYTEDEFDHMHSNCLYDNHHGIFYFHIANAGSTATTNIIKYSNMASYDTVKLITALDHFTTNYAAMFGKQYISKVKSFTQFSKVISSNHYNFSNALKELSRLKLLRSVIDDNYFKKLPRFYEINRILEE</sequence>
<dbReference type="SUPFAM" id="SSF52540">
    <property type="entry name" value="P-loop containing nucleoside triphosphate hydrolases"/>
    <property type="match status" value="1"/>
</dbReference>
<dbReference type="GO" id="GO:0003873">
    <property type="term" value="F:6-phosphofructo-2-kinase activity"/>
    <property type="evidence" value="ECO:0007669"/>
    <property type="project" value="InterPro"/>
</dbReference>
<dbReference type="GO" id="GO:0006000">
    <property type="term" value="P:fructose metabolic process"/>
    <property type="evidence" value="ECO:0007669"/>
    <property type="project" value="InterPro"/>
</dbReference>
<comment type="caution">
    <text evidence="4">The sequence shown here is derived from an EMBL/GenBank/DDBJ whole genome shotgun (WGS) entry which is preliminary data.</text>
</comment>
<dbReference type="OrthoDB" id="267323at2759"/>
<dbReference type="GO" id="GO:0006003">
    <property type="term" value="P:fructose 2,6-bisphosphate metabolic process"/>
    <property type="evidence" value="ECO:0007669"/>
    <property type="project" value="InterPro"/>
</dbReference>
<evidence type="ECO:0000313" key="5">
    <source>
        <dbReference type="Proteomes" id="UP000750334"/>
    </source>
</evidence>
<evidence type="ECO:0000313" key="4">
    <source>
        <dbReference type="EMBL" id="KAG0670212.1"/>
    </source>
</evidence>
<dbReference type="AlphaFoldDB" id="A0A9P6WDI9"/>
<feature type="domain" description="6-phosphofructo-2-kinase" evidence="3">
    <location>
        <begin position="54"/>
        <end position="254"/>
    </location>
</feature>
<keyword evidence="2" id="KW-0067">ATP-binding</keyword>
<dbReference type="Proteomes" id="UP000750334">
    <property type="component" value="Unassembled WGS sequence"/>
</dbReference>
<name>A0A9P6WDI9_MAUEX</name>
<reference evidence="4 5" key="1">
    <citation type="submission" date="2020-11" db="EMBL/GenBank/DDBJ databases">
        <title>Kefir isolates.</title>
        <authorList>
            <person name="Marcisauskas S."/>
            <person name="Kim Y."/>
            <person name="Blasche S."/>
        </authorList>
    </citation>
    <scope>NUCLEOTIDE SEQUENCE [LARGE SCALE GENOMIC DNA]</scope>
    <source>
        <strain evidence="4 5">OG2</strain>
    </source>
</reference>
<accession>A0A9P6WDI9</accession>
<evidence type="ECO:0000256" key="1">
    <source>
        <dbReference type="ARBA" id="ARBA00022741"/>
    </source>
</evidence>
<proteinExistence type="predicted"/>
<dbReference type="Pfam" id="PF01591">
    <property type="entry name" value="6PF2K"/>
    <property type="match status" value="1"/>
</dbReference>
<dbReference type="GO" id="GO:0005829">
    <property type="term" value="C:cytosol"/>
    <property type="evidence" value="ECO:0007669"/>
    <property type="project" value="TreeGrafter"/>
</dbReference>
<gene>
    <name evidence="4" type="ORF">C6P45_002685</name>
</gene>
<evidence type="ECO:0000259" key="3">
    <source>
        <dbReference type="Pfam" id="PF01591"/>
    </source>
</evidence>
<organism evidence="4 5">
    <name type="scientific">Maudiozyma exigua</name>
    <name type="common">Yeast</name>
    <name type="synonym">Kazachstania exigua</name>
    <dbReference type="NCBI Taxonomy" id="34358"/>
    <lineage>
        <taxon>Eukaryota</taxon>
        <taxon>Fungi</taxon>
        <taxon>Dikarya</taxon>
        <taxon>Ascomycota</taxon>
        <taxon>Saccharomycotina</taxon>
        <taxon>Saccharomycetes</taxon>
        <taxon>Saccharomycetales</taxon>
        <taxon>Saccharomycetaceae</taxon>
        <taxon>Maudiozyma</taxon>
    </lineage>
</organism>
<dbReference type="GO" id="GO:0005524">
    <property type="term" value="F:ATP binding"/>
    <property type="evidence" value="ECO:0007669"/>
    <property type="project" value="UniProtKB-KW"/>
</dbReference>
<keyword evidence="1" id="KW-0547">Nucleotide-binding</keyword>
<dbReference type="PANTHER" id="PTHR10606:SF1">
    <property type="entry name" value="6-PHOSPHOFRUCTO-2-KINASE 2"/>
    <property type="match status" value="1"/>
</dbReference>
<dbReference type="InterPro" id="IPR027417">
    <property type="entry name" value="P-loop_NTPase"/>
</dbReference>